<name>A0ABQ1KM95_9RHOB</name>
<dbReference type="RefSeq" id="WP_188482061.1">
    <property type="nucleotide sequence ID" value="NZ_BMFC01000004.1"/>
</dbReference>
<gene>
    <name evidence="1" type="ORF">GCM10011363_21750</name>
</gene>
<evidence type="ECO:0008006" key="3">
    <source>
        <dbReference type="Google" id="ProtNLM"/>
    </source>
</evidence>
<keyword evidence="2" id="KW-1185">Reference proteome</keyword>
<reference evidence="2" key="1">
    <citation type="journal article" date="2019" name="Int. J. Syst. Evol. Microbiol.">
        <title>The Global Catalogue of Microorganisms (GCM) 10K type strain sequencing project: providing services to taxonomists for standard genome sequencing and annotation.</title>
        <authorList>
            <consortium name="The Broad Institute Genomics Platform"/>
            <consortium name="The Broad Institute Genome Sequencing Center for Infectious Disease"/>
            <person name="Wu L."/>
            <person name="Ma J."/>
        </authorList>
    </citation>
    <scope>NUCLEOTIDE SEQUENCE [LARGE SCALE GENOMIC DNA]</scope>
    <source>
        <strain evidence="2">CGMCC 1.12478</strain>
    </source>
</reference>
<dbReference type="EMBL" id="BMFC01000004">
    <property type="protein sequence ID" value="GGC04722.1"/>
    <property type="molecule type" value="Genomic_DNA"/>
</dbReference>
<evidence type="ECO:0000313" key="2">
    <source>
        <dbReference type="Proteomes" id="UP000645462"/>
    </source>
</evidence>
<proteinExistence type="predicted"/>
<accession>A0ABQ1KM95</accession>
<evidence type="ECO:0000313" key="1">
    <source>
        <dbReference type="EMBL" id="GGC04722.1"/>
    </source>
</evidence>
<sequence>MSIDPLHVQFVTPGLRNRIDLYFAERGQGFNAAAYIRPRLGSILRLDAMSDADLARCGLTREDILPFVFEDCFADTAPPKRWSGA</sequence>
<dbReference type="Proteomes" id="UP000645462">
    <property type="component" value="Unassembled WGS sequence"/>
</dbReference>
<protein>
    <recommendedName>
        <fullName evidence="3">DUF1127 domain-containing protein</fullName>
    </recommendedName>
</protein>
<comment type="caution">
    <text evidence="1">The sequence shown here is derived from an EMBL/GenBank/DDBJ whole genome shotgun (WGS) entry which is preliminary data.</text>
</comment>
<organism evidence="1 2">
    <name type="scientific">Marivita lacus</name>
    <dbReference type="NCBI Taxonomy" id="1323742"/>
    <lineage>
        <taxon>Bacteria</taxon>
        <taxon>Pseudomonadati</taxon>
        <taxon>Pseudomonadota</taxon>
        <taxon>Alphaproteobacteria</taxon>
        <taxon>Rhodobacterales</taxon>
        <taxon>Roseobacteraceae</taxon>
        <taxon>Marivita</taxon>
    </lineage>
</organism>